<accession>A0A2K8HKE3</accession>
<dbReference type="Gene3D" id="3.30.390.80">
    <property type="entry name" value="DNA repair protein Rad52/59/22"/>
    <property type="match status" value="1"/>
</dbReference>
<proteinExistence type="predicted"/>
<dbReference type="EMBL" id="MF490237">
    <property type="protein sequence ID" value="ASZ72199.1"/>
    <property type="molecule type" value="Genomic_DNA"/>
</dbReference>
<evidence type="ECO:0000313" key="2">
    <source>
        <dbReference type="Proteomes" id="UP000241174"/>
    </source>
</evidence>
<protein>
    <submittedName>
        <fullName evidence="1">Uncharacterized protein</fullName>
    </submittedName>
</protein>
<name>A0A2K8HKE3_9CAUD</name>
<dbReference type="InterPro" id="IPR042525">
    <property type="entry name" value="Rad52_Rad59_Rad22_sf"/>
</dbReference>
<reference evidence="1 2" key="1">
    <citation type="submission" date="2017-07" db="EMBL/GenBank/DDBJ databases">
        <title>Use of a Phage Cocktail against Pseudomonas aeruginosa Infections.</title>
        <authorList>
            <person name="Forti F."/>
            <person name="Roach D."/>
            <person name="Cafora M."/>
            <person name="Pasini M."/>
            <person name="Horner D.S."/>
            <person name="Briani F."/>
            <person name="Debarbieux L."/>
            <person name="Ghisotti D."/>
        </authorList>
    </citation>
    <scope>NUCLEOTIDE SEQUENCE [LARGE SCALE GENOMIC DNA]</scope>
</reference>
<keyword evidence="2" id="KW-1185">Reference proteome</keyword>
<evidence type="ECO:0000313" key="1">
    <source>
        <dbReference type="EMBL" id="ASZ72199.1"/>
    </source>
</evidence>
<dbReference type="Proteomes" id="UP000241174">
    <property type="component" value="Genome"/>
</dbReference>
<gene>
    <name evidence="1" type="ORF">vBPaePE220_00059</name>
</gene>
<organism evidence="1 2">
    <name type="scientific">Pseudomonas phage vB_PaeP_E220</name>
    <dbReference type="NCBI Taxonomy" id="2034343"/>
    <lineage>
        <taxon>Viruses</taxon>
        <taxon>Duplodnaviria</taxon>
        <taxon>Heunggongvirae</taxon>
        <taxon>Uroviricota</taxon>
        <taxon>Caudoviricetes</taxon>
        <taxon>Hollowayvirus</taxon>
        <taxon>Hollowayvirus E220</taxon>
    </lineage>
</organism>
<sequence length="254" mass="28077">MTKPNHNMALWDQVKNTPLSATKTQHFDGRDVTTINAQYVYQRATELFGPIGKGWGFDIITDRFDQGAPILGKDGGVICHELMHTVLLKLWYVHAGKRCYSQQFGHTPFVRRTTYGVSTDFDAPKKSVTDAIKKCLSLAGFCADVHLGMFDDATYLEGQKLRERLEGAGETGAEAVLDEAKGEFASWLHSQISALEVCPNERALEMMRKQIAQTARAKAEVVKIKPAAIEARINEAADARLAVLKPINTPATEV</sequence>
<dbReference type="GO" id="GO:0006310">
    <property type="term" value="P:DNA recombination"/>
    <property type="evidence" value="ECO:0007669"/>
    <property type="project" value="UniProtKB-ARBA"/>
</dbReference>
<dbReference type="GO" id="GO:0006302">
    <property type="term" value="P:double-strand break repair"/>
    <property type="evidence" value="ECO:0007669"/>
    <property type="project" value="UniProtKB-ARBA"/>
</dbReference>